<dbReference type="Gene3D" id="1.10.30.10">
    <property type="entry name" value="High mobility group box domain"/>
    <property type="match status" value="1"/>
</dbReference>
<dbReference type="AlphaFoldDB" id="A0A1B6C7J8"/>
<feature type="DNA-binding region" description="HMG box" evidence="12">
    <location>
        <begin position="103"/>
        <end position="171"/>
    </location>
</feature>
<dbReference type="SMART" id="SM00398">
    <property type="entry name" value="HMG"/>
    <property type="match status" value="1"/>
</dbReference>
<evidence type="ECO:0000256" key="1">
    <source>
        <dbReference type="ARBA" id="ARBA00004324"/>
    </source>
</evidence>
<evidence type="ECO:0000256" key="10">
    <source>
        <dbReference type="ARBA" id="ARBA00032498"/>
    </source>
</evidence>
<dbReference type="EMBL" id="GEDC01028063">
    <property type="protein sequence ID" value="JAS09235.1"/>
    <property type="molecule type" value="Transcribed_RNA"/>
</dbReference>
<dbReference type="PANTHER" id="PTHR10270">
    <property type="entry name" value="SOX TRANSCRIPTION FACTOR"/>
    <property type="match status" value="1"/>
</dbReference>
<evidence type="ECO:0000256" key="8">
    <source>
        <dbReference type="ARBA" id="ARBA00023159"/>
    </source>
</evidence>
<evidence type="ECO:0000256" key="3">
    <source>
        <dbReference type="ARBA" id="ARBA00019052"/>
    </source>
</evidence>
<comment type="similarity">
    <text evidence="2">Belongs to the SRY family.</text>
</comment>
<dbReference type="InterPro" id="IPR036910">
    <property type="entry name" value="HMG_box_dom_sf"/>
</dbReference>
<dbReference type="GO" id="GO:0005516">
    <property type="term" value="F:calmodulin binding"/>
    <property type="evidence" value="ECO:0007669"/>
    <property type="project" value="UniProtKB-KW"/>
</dbReference>
<dbReference type="GO" id="GO:0001228">
    <property type="term" value="F:DNA-binding transcription activator activity, RNA polymerase II-specific"/>
    <property type="evidence" value="ECO:0007669"/>
    <property type="project" value="TreeGrafter"/>
</dbReference>
<keyword evidence="4" id="KW-0221">Differentiation</keyword>
<protein>
    <recommendedName>
        <fullName evidence="3">Sex-determining region Y protein</fullName>
    </recommendedName>
    <alternativeName>
        <fullName evidence="10">Testis-determining factor</fullName>
    </alternativeName>
</protein>
<dbReference type="InterPro" id="IPR009071">
    <property type="entry name" value="HMG_box_dom"/>
</dbReference>
<comment type="subcellular location">
    <subcellularLocation>
        <location evidence="1">Nucleus speckle</location>
    </subcellularLocation>
</comment>
<keyword evidence="7 12" id="KW-0238">DNA-binding</keyword>
<evidence type="ECO:0000256" key="6">
    <source>
        <dbReference type="ARBA" id="ARBA00022928"/>
    </source>
</evidence>
<gene>
    <name evidence="14" type="ORF">g.9044</name>
</gene>
<evidence type="ECO:0000256" key="11">
    <source>
        <dbReference type="ARBA" id="ARBA00045821"/>
    </source>
</evidence>
<dbReference type="GO" id="GO:0007548">
    <property type="term" value="P:sex differentiation"/>
    <property type="evidence" value="ECO:0007669"/>
    <property type="project" value="UniProtKB-KW"/>
</dbReference>
<reference evidence="14" key="1">
    <citation type="submission" date="2015-12" db="EMBL/GenBank/DDBJ databases">
        <title>De novo transcriptome assembly of four potential Pierce s Disease insect vectors from Arizona vineyards.</title>
        <authorList>
            <person name="Tassone E.E."/>
        </authorList>
    </citation>
    <scope>NUCLEOTIDE SEQUENCE</scope>
</reference>
<keyword evidence="5" id="KW-0112">Calmodulin-binding</keyword>
<organism evidence="14">
    <name type="scientific">Clastoptera arizonana</name>
    <name type="common">Arizona spittle bug</name>
    <dbReference type="NCBI Taxonomy" id="38151"/>
    <lineage>
        <taxon>Eukaryota</taxon>
        <taxon>Metazoa</taxon>
        <taxon>Ecdysozoa</taxon>
        <taxon>Arthropoda</taxon>
        <taxon>Hexapoda</taxon>
        <taxon>Insecta</taxon>
        <taxon>Pterygota</taxon>
        <taxon>Neoptera</taxon>
        <taxon>Paraneoptera</taxon>
        <taxon>Hemiptera</taxon>
        <taxon>Auchenorrhyncha</taxon>
        <taxon>Cercopoidea</taxon>
        <taxon>Clastopteridae</taxon>
        <taxon>Clastoptera</taxon>
    </lineage>
</organism>
<evidence type="ECO:0000313" key="14">
    <source>
        <dbReference type="EMBL" id="JAS09235.1"/>
    </source>
</evidence>
<dbReference type="SUPFAM" id="SSF47095">
    <property type="entry name" value="HMG-box"/>
    <property type="match status" value="1"/>
</dbReference>
<evidence type="ECO:0000256" key="9">
    <source>
        <dbReference type="ARBA" id="ARBA00023163"/>
    </source>
</evidence>
<dbReference type="PROSITE" id="PS50118">
    <property type="entry name" value="HMG_BOX_2"/>
    <property type="match status" value="1"/>
</dbReference>
<dbReference type="GO" id="GO:0016607">
    <property type="term" value="C:nuclear speck"/>
    <property type="evidence" value="ECO:0007669"/>
    <property type="project" value="UniProtKB-SubCell"/>
</dbReference>
<evidence type="ECO:0000256" key="7">
    <source>
        <dbReference type="ARBA" id="ARBA00023125"/>
    </source>
</evidence>
<proteinExistence type="inferred from homology"/>
<evidence type="ECO:0000256" key="5">
    <source>
        <dbReference type="ARBA" id="ARBA00022860"/>
    </source>
</evidence>
<name>A0A1B6C7J8_9HEMI</name>
<evidence type="ECO:0000256" key="2">
    <source>
        <dbReference type="ARBA" id="ARBA00005998"/>
    </source>
</evidence>
<keyword evidence="12" id="KW-0539">Nucleus</keyword>
<evidence type="ECO:0000256" key="4">
    <source>
        <dbReference type="ARBA" id="ARBA00022782"/>
    </source>
</evidence>
<sequence length="587" mass="67206">MAIFFKDPRHKKIGIPQTAAIISVNGSHNGTVPDVTLYNPQKANLKSSSFAGTTSKPTILLTPYQKQSFTYPIKVEPGTTKVNIEQQLLLVKPRSGPSLKQRIPRPPNAFMLFAHDFRRQVAYEYPKESNKDISIRLGIMWKNLPKPERERYFRSAKEVDAAHKQKYPDYVYNPKEARMRKALREQIRGERYQAGLPQVKWVKQSCVMNQQQSPIMLARQPYRSDNNKSVHLREQVERDARMLQNLPDYLDLSYPGLNIPTNQNEYPSAEGQPWCQYMQNSMQPNAGYLRNNEVKMPTSWSLSSDYNSDQNNYIQTSPRGSPYSHTNQQTANSLLINGNHQPTEEEAAVASICLPIETKVENNLSLSNENQPQVHLTDLYRTAECKGIDEYNDIETMLPSDNCIVSPASNSFVPSHISWSSFLYTSPKKKTKYSMPFQQQNDSHQDLVIPDYIDYGLIPENSPVKQELDPLSSINFIKQNELDKFGMDYPNLYFDLNNSLDIQNYILPTKLDDFQFNPKPGLIITKSKNECDHKFHNLMTSEEFAQQDLSRISSLNQPPVIISQNDKICVVLESSGIDSEVKEFTSL</sequence>
<keyword evidence="8" id="KW-0010">Activator</keyword>
<dbReference type="GO" id="GO:0030154">
    <property type="term" value="P:cell differentiation"/>
    <property type="evidence" value="ECO:0007669"/>
    <property type="project" value="UniProtKB-KW"/>
</dbReference>
<accession>A0A1B6C7J8</accession>
<feature type="domain" description="HMG box" evidence="13">
    <location>
        <begin position="103"/>
        <end position="171"/>
    </location>
</feature>
<dbReference type="GO" id="GO:0000978">
    <property type="term" value="F:RNA polymerase II cis-regulatory region sequence-specific DNA binding"/>
    <property type="evidence" value="ECO:0007669"/>
    <property type="project" value="TreeGrafter"/>
</dbReference>
<dbReference type="PANTHER" id="PTHR10270:SF161">
    <property type="entry name" value="SEX-DETERMINING REGION Y PROTEIN"/>
    <property type="match status" value="1"/>
</dbReference>
<dbReference type="Pfam" id="PF00505">
    <property type="entry name" value="HMG_box"/>
    <property type="match status" value="1"/>
</dbReference>
<keyword evidence="6" id="KW-0726">Sexual differentiation</keyword>
<keyword evidence="9" id="KW-0804">Transcription</keyword>
<comment type="function">
    <text evidence="11">Transcriptional regulator that controls a genetic switch in male development. It is necessary and sufficient for initiating male sex determination by directing the development of supporting cell precursors (pre-Sertoli cells) as Sertoli rather than granulosa cells. Involved in different aspects of gene regulation including promoter activation or repression. Binds to the DNA consensus sequence 5'-[AT]AACAA[AT]-3'. SRY HMG box recognizes DNA by partial intercalation in the minor groove and promotes DNA bending. Also involved in pre-mRNA splicing. In male adult brain involved in the maintenance of motor functions of dopaminergic neurons.</text>
</comment>
<dbReference type="CDD" id="cd01389">
    <property type="entry name" value="HMG-box_ROX1-like"/>
    <property type="match status" value="1"/>
</dbReference>
<evidence type="ECO:0000256" key="12">
    <source>
        <dbReference type="PROSITE-ProRule" id="PRU00267"/>
    </source>
</evidence>
<dbReference type="InterPro" id="IPR050140">
    <property type="entry name" value="SRY-related_HMG-box_TF-like"/>
</dbReference>
<evidence type="ECO:0000259" key="13">
    <source>
        <dbReference type="PROSITE" id="PS50118"/>
    </source>
</evidence>